<evidence type="ECO:0000256" key="5">
    <source>
        <dbReference type="ARBA" id="ARBA00022679"/>
    </source>
</evidence>
<evidence type="ECO:0000256" key="1">
    <source>
        <dbReference type="ARBA" id="ARBA00000085"/>
    </source>
</evidence>
<protein>
    <recommendedName>
        <fullName evidence="3">histidine kinase</fullName>
        <ecNumber evidence="3">2.7.13.3</ecNumber>
    </recommendedName>
</protein>
<evidence type="ECO:0000256" key="3">
    <source>
        <dbReference type="ARBA" id="ARBA00012438"/>
    </source>
</evidence>
<dbReference type="Gene3D" id="6.10.340.10">
    <property type="match status" value="1"/>
</dbReference>
<dbReference type="CDD" id="cd00082">
    <property type="entry name" value="HisKA"/>
    <property type="match status" value="1"/>
</dbReference>
<organism evidence="14 15">
    <name type="scientific">Pontibacter populi</name>
    <dbReference type="NCBI Taxonomy" id="890055"/>
    <lineage>
        <taxon>Bacteria</taxon>
        <taxon>Pseudomonadati</taxon>
        <taxon>Bacteroidota</taxon>
        <taxon>Cytophagia</taxon>
        <taxon>Cytophagales</taxon>
        <taxon>Hymenobacteraceae</taxon>
        <taxon>Pontibacter</taxon>
    </lineage>
</organism>
<dbReference type="Gene3D" id="3.30.565.10">
    <property type="entry name" value="Histidine kinase-like ATPase, C-terminal domain"/>
    <property type="match status" value="1"/>
</dbReference>
<feature type="modified residue" description="4-aspartylphosphate" evidence="8">
    <location>
        <position position="1274"/>
    </location>
</feature>
<dbReference type="InterPro" id="IPR011006">
    <property type="entry name" value="CheY-like_superfamily"/>
</dbReference>
<dbReference type="InterPro" id="IPR005467">
    <property type="entry name" value="His_kinase_dom"/>
</dbReference>
<keyword evidence="10" id="KW-1133">Transmembrane helix</keyword>
<feature type="modified residue" description="4-aspartylphosphate" evidence="8">
    <location>
        <position position="1128"/>
    </location>
</feature>
<dbReference type="CDD" id="cd17546">
    <property type="entry name" value="REC_hyHK_CKI1_RcsC-like"/>
    <property type="match status" value="1"/>
</dbReference>
<evidence type="ECO:0000256" key="9">
    <source>
        <dbReference type="SAM" id="Coils"/>
    </source>
</evidence>
<comment type="subcellular location">
    <subcellularLocation>
        <location evidence="2">Membrane</location>
    </subcellularLocation>
</comment>
<evidence type="ECO:0000256" key="6">
    <source>
        <dbReference type="ARBA" id="ARBA00022777"/>
    </source>
</evidence>
<dbReference type="Pfam" id="PF08376">
    <property type="entry name" value="NIT"/>
    <property type="match status" value="1"/>
</dbReference>
<dbReference type="SUPFAM" id="SSF55874">
    <property type="entry name" value="ATPase domain of HSP90 chaperone/DNA topoisomerase II/histidine kinase"/>
    <property type="match status" value="1"/>
</dbReference>
<feature type="domain" description="Response regulatory" evidence="12">
    <location>
        <begin position="1079"/>
        <end position="1195"/>
    </location>
</feature>
<evidence type="ECO:0000259" key="12">
    <source>
        <dbReference type="PROSITE" id="PS50110"/>
    </source>
</evidence>
<dbReference type="InterPro" id="IPR001789">
    <property type="entry name" value="Sig_transdc_resp-reg_receiver"/>
</dbReference>
<dbReference type="Pfam" id="PF00072">
    <property type="entry name" value="Response_reg"/>
    <property type="match status" value="3"/>
</dbReference>
<dbReference type="InterPro" id="IPR003660">
    <property type="entry name" value="HAMP_dom"/>
</dbReference>
<evidence type="ECO:0000256" key="10">
    <source>
        <dbReference type="SAM" id="Phobius"/>
    </source>
</evidence>
<dbReference type="SUPFAM" id="SSF52172">
    <property type="entry name" value="CheY-like"/>
    <property type="match status" value="3"/>
</dbReference>
<dbReference type="InterPro" id="IPR003594">
    <property type="entry name" value="HATPase_dom"/>
</dbReference>
<dbReference type="SMART" id="SM00387">
    <property type="entry name" value="HATPase_c"/>
    <property type="match status" value="1"/>
</dbReference>
<dbReference type="CDD" id="cd06225">
    <property type="entry name" value="HAMP"/>
    <property type="match status" value="1"/>
</dbReference>
<keyword evidence="10" id="KW-0812">Transmembrane</keyword>
<evidence type="ECO:0000259" key="13">
    <source>
        <dbReference type="PROSITE" id="PS50885"/>
    </source>
</evidence>
<dbReference type="SMART" id="SM00448">
    <property type="entry name" value="REC"/>
    <property type="match status" value="3"/>
</dbReference>
<dbReference type="SUPFAM" id="SSF55781">
    <property type="entry name" value="GAF domain-like"/>
    <property type="match status" value="1"/>
</dbReference>
<dbReference type="PROSITE" id="PS50885">
    <property type="entry name" value="HAMP"/>
    <property type="match status" value="1"/>
</dbReference>
<keyword evidence="4 8" id="KW-0597">Phosphoprotein</keyword>
<dbReference type="Pfam" id="PF00512">
    <property type="entry name" value="HisKA"/>
    <property type="match status" value="1"/>
</dbReference>
<dbReference type="Pfam" id="PF00672">
    <property type="entry name" value="HAMP"/>
    <property type="match status" value="1"/>
</dbReference>
<dbReference type="InterPro" id="IPR036097">
    <property type="entry name" value="HisK_dim/P_sf"/>
</dbReference>
<keyword evidence="9" id="KW-0175">Coiled coil</keyword>
<dbReference type="EMBL" id="JBEOKT010000007">
    <property type="protein sequence ID" value="MER2997914.1"/>
    <property type="molecule type" value="Genomic_DNA"/>
</dbReference>
<proteinExistence type="predicted"/>
<dbReference type="InterPro" id="IPR029016">
    <property type="entry name" value="GAF-like_dom_sf"/>
</dbReference>
<keyword evidence="10" id="KW-0472">Membrane</keyword>
<feature type="transmembrane region" description="Helical" evidence="10">
    <location>
        <begin position="300"/>
        <end position="322"/>
    </location>
</feature>
<dbReference type="Gene3D" id="3.40.50.2300">
    <property type="match status" value="3"/>
</dbReference>
<dbReference type="InterPro" id="IPR003661">
    <property type="entry name" value="HisK_dim/P_dom"/>
</dbReference>
<dbReference type="InterPro" id="IPR004358">
    <property type="entry name" value="Sig_transdc_His_kin-like_C"/>
</dbReference>
<dbReference type="CDD" id="cd00156">
    <property type="entry name" value="REC"/>
    <property type="match status" value="1"/>
</dbReference>
<keyword evidence="5" id="KW-0808">Transferase</keyword>
<dbReference type="PROSITE" id="PS50110">
    <property type="entry name" value="RESPONSE_REGULATORY"/>
    <property type="match status" value="3"/>
</dbReference>
<evidence type="ECO:0000256" key="4">
    <source>
        <dbReference type="ARBA" id="ARBA00022553"/>
    </source>
</evidence>
<evidence type="ECO:0000256" key="8">
    <source>
        <dbReference type="PROSITE-ProRule" id="PRU00169"/>
    </source>
</evidence>
<evidence type="ECO:0000256" key="7">
    <source>
        <dbReference type="ARBA" id="ARBA00023012"/>
    </source>
</evidence>
<dbReference type="Gene3D" id="1.10.287.130">
    <property type="match status" value="1"/>
</dbReference>
<sequence>MNIIRNLKIRDKLLLLLSLLLFPLIYFVVSTVSVEIEENEQLKQEAVQLEESEKISALIHAFQKERARILAAAGGNNTFLVEAKSQRRLTDAAERELKEFLIASGLTLPELSKLDEIRKYRDDLDKNKLDVADFRQYSTSLIFDFLNRMDANATGISNVEIGKQLTSFRNLAETKIQLARIRSLVIMAIQDEEFSIKSYAQLNSQYDFYNSALESFIRYADVASLTDVQNILASENYKKMAGILQAIENEPATDMSAYDQTTTFNLFTQSIEDYRVAEKQLINRIGKQVKEEISRKEQTLTLLIVGMICILALTGFLSIYIINLISTSLSKLKTAADRIKLGATNVTIDIDSKDEIGSVASSFQGVLNKTVSLSQVAQAIGQGRYDVEVAVQSDEDVLSYAIKDMKDNLQSFTTENANRNWVLTGVAELSNLMGGEDSLEKVSSLALSYLCNYTDSDAGVLYLHNDGGKLQPVAGYGVQQNKEQLPSFEIGNGKVGQAVKERKVKVLEQVPEEYLRIRTGLSDIEPATVIILPLYFGNTIVGALELASRQPYNEVKRRLLDSAAERISVLIYTLKAHLQTQELLYETQNQAEELETQQEELRQLNAELKASEEELRVNQEELQEKNAELEEKAQLLEEQYEALSGKNKALEDAREAIELKIQQVETVSKYKSDFLANMSHELRTPLNSILILSRLLADNTENTLSTKQIDHAQIIHKSGNDLLKLINEILDLSKIESGMIKLETDEVKLEALSMEPMFREMAAKKKIHFKETYTPGGFDTIVTDRFRLEQILKNFIGNAMKFTEQGGEVELAIYPVTRKPKFRSEQLREQTDIVAFAVRDTGIGIAKEKQDVVFEAFQQADTSTTRKYGGTGLGLTISKELATLLGGEIILESEPGKGSTFILYLPRVPQTITAKQPELTRRVEATSFATPNRQESKLDGLNQVFHKMEQQGKKDISVLIVEDDKGFSDILADFAAAKNFKVHQAYTGSDGLKLARQTKPDAMLLDIQLPDVSGWDVLRQVREDKELRHINVHVMSAYDKEVIGEHGNNEEYLPKPVTLEMLNKAFTTISTTSGASIENILIVEDNEIENRAVSELLLAHGLKSTSAYSAEEAEQILAKQKVDCIILDLNLPGMKGYDWMKKIKSQTGLSDIPIIIYSGKDLNEEEETALKEFANTIIIKNEYSYLRLLDEVQLFLHKVNQKLPSGKEFKMKLHVPEEVLRDKKVLVVDDDVRNIYSLSSLLELHGMEVVVAYDGKEALQKLEEEKGIDMVLMDVMMPEMDGIEATKRIRAISRFKQLPIIALTAKAMKEDKEKCLEAGASDYIPKPVDTDKLLTLMRVWLYEA</sequence>
<dbReference type="PROSITE" id="PS50109">
    <property type="entry name" value="HIS_KIN"/>
    <property type="match status" value="1"/>
</dbReference>
<dbReference type="Pfam" id="PF02518">
    <property type="entry name" value="HATPase_c"/>
    <property type="match status" value="1"/>
</dbReference>
<feature type="domain" description="HAMP" evidence="13">
    <location>
        <begin position="323"/>
        <end position="375"/>
    </location>
</feature>
<dbReference type="InterPro" id="IPR003018">
    <property type="entry name" value="GAF"/>
</dbReference>
<evidence type="ECO:0000256" key="2">
    <source>
        <dbReference type="ARBA" id="ARBA00004370"/>
    </source>
</evidence>
<accession>A0ABV1RU78</accession>
<dbReference type="PRINTS" id="PR00344">
    <property type="entry name" value="BCTRLSENSOR"/>
</dbReference>
<dbReference type="PANTHER" id="PTHR45339">
    <property type="entry name" value="HYBRID SIGNAL TRANSDUCTION HISTIDINE KINASE J"/>
    <property type="match status" value="1"/>
</dbReference>
<dbReference type="SMART" id="SM00388">
    <property type="entry name" value="HisKA"/>
    <property type="match status" value="1"/>
</dbReference>
<dbReference type="CDD" id="cd16922">
    <property type="entry name" value="HATPase_EvgS-ArcB-TorS-like"/>
    <property type="match status" value="1"/>
</dbReference>
<reference evidence="14 15" key="1">
    <citation type="submission" date="2024-06" db="EMBL/GenBank/DDBJ databases">
        <title>Pontibacter populi HYL7-15.</title>
        <authorList>
            <person name="Kim M.K."/>
        </authorList>
    </citation>
    <scope>NUCLEOTIDE SEQUENCE [LARGE SCALE GENOMIC DNA]</scope>
    <source>
        <strain evidence="14 15">HYL7-15</strain>
    </source>
</reference>
<evidence type="ECO:0000313" key="14">
    <source>
        <dbReference type="EMBL" id="MER2997914.1"/>
    </source>
</evidence>
<evidence type="ECO:0000259" key="11">
    <source>
        <dbReference type="PROSITE" id="PS50109"/>
    </source>
</evidence>
<feature type="domain" description="Response regulatory" evidence="12">
    <location>
        <begin position="1224"/>
        <end position="1341"/>
    </location>
</feature>
<dbReference type="SMART" id="SM00065">
    <property type="entry name" value="GAF"/>
    <property type="match status" value="1"/>
</dbReference>
<comment type="catalytic activity">
    <reaction evidence="1">
        <text>ATP + protein L-histidine = ADP + protein N-phospho-L-histidine.</text>
        <dbReference type="EC" id="2.7.13.3"/>
    </reaction>
</comment>
<dbReference type="Proteomes" id="UP001476807">
    <property type="component" value="Unassembled WGS sequence"/>
</dbReference>
<dbReference type="Pfam" id="PF13185">
    <property type="entry name" value="GAF_2"/>
    <property type="match status" value="1"/>
</dbReference>
<feature type="coiled-coil region" evidence="9">
    <location>
        <begin position="584"/>
        <end position="667"/>
    </location>
</feature>
<name>A0ABV1RU78_9BACT</name>
<gene>
    <name evidence="14" type="ORF">ABS362_10175</name>
</gene>
<dbReference type="Gene3D" id="3.30.450.40">
    <property type="match status" value="1"/>
</dbReference>
<comment type="caution">
    <text evidence="14">The sequence shown here is derived from an EMBL/GenBank/DDBJ whole genome shotgun (WGS) entry which is preliminary data.</text>
</comment>
<feature type="modified residue" description="4-aspartylphosphate" evidence="8">
    <location>
        <position position="1006"/>
    </location>
</feature>
<dbReference type="PANTHER" id="PTHR45339:SF1">
    <property type="entry name" value="HYBRID SIGNAL TRANSDUCTION HISTIDINE KINASE J"/>
    <property type="match status" value="1"/>
</dbReference>
<feature type="domain" description="Response regulatory" evidence="12">
    <location>
        <begin position="957"/>
        <end position="1070"/>
    </location>
</feature>
<dbReference type="EC" id="2.7.13.3" evidence="3"/>
<feature type="domain" description="Histidine kinase" evidence="11">
    <location>
        <begin position="677"/>
        <end position="909"/>
    </location>
</feature>
<dbReference type="RefSeq" id="WP_350412357.1">
    <property type="nucleotide sequence ID" value="NZ_JBEOKT010000007.1"/>
</dbReference>
<keyword evidence="15" id="KW-1185">Reference proteome</keyword>
<keyword evidence="6" id="KW-0418">Kinase</keyword>
<dbReference type="InterPro" id="IPR013587">
    <property type="entry name" value="Nitrate/nitrite_sensing"/>
</dbReference>
<dbReference type="InterPro" id="IPR036890">
    <property type="entry name" value="HATPase_C_sf"/>
</dbReference>
<evidence type="ECO:0000313" key="15">
    <source>
        <dbReference type="Proteomes" id="UP001476807"/>
    </source>
</evidence>
<keyword evidence="7" id="KW-0902">Two-component regulatory system</keyword>
<dbReference type="SUPFAM" id="SSF47384">
    <property type="entry name" value="Homodimeric domain of signal transducing histidine kinase"/>
    <property type="match status" value="1"/>
</dbReference>